<sequence length="225" mass="24383">MIVADRKSLPEILAMVENDKKILIIGCKGCVTVCNVGGLKEVEILASVIKIARKKNGNDIEIDTQVLERQCDTEYVAGISDTVGDYDAVVSLACGVGPQFLSEMYKDQTFYPGVNTTFFGGATQHGIWEERCAGCGTCVIHDFGGLCPISRCAKSLMNGPCGGSSNGICEVNKDTVCVWDLIVRKKMEAGKLEDLMGLKGIKNWRTARDGGPRRSIREELVKGNI</sequence>
<dbReference type="InterPro" id="IPR022026">
    <property type="entry name" value="DUF5981"/>
</dbReference>
<evidence type="ECO:0000313" key="2">
    <source>
        <dbReference type="EMBL" id="SDU07555.1"/>
    </source>
</evidence>
<name>A0A1H2FJR2_9BACT</name>
<accession>A0A1H2FJR2</accession>
<dbReference type="Proteomes" id="UP000199608">
    <property type="component" value="Unassembled WGS sequence"/>
</dbReference>
<evidence type="ECO:0000313" key="3">
    <source>
        <dbReference type="Proteomes" id="UP000199608"/>
    </source>
</evidence>
<dbReference type="RefSeq" id="WP_041279273.1">
    <property type="nucleotide sequence ID" value="NZ_FNLL01000004.1"/>
</dbReference>
<feature type="domain" description="Methylene-tetrahydrofolate reductase C-terminal-like" evidence="1">
    <location>
        <begin position="111"/>
        <end position="205"/>
    </location>
</feature>
<proteinExistence type="predicted"/>
<dbReference type="Pfam" id="PF12225">
    <property type="entry name" value="DUF5981"/>
    <property type="match status" value="1"/>
</dbReference>
<dbReference type="EMBL" id="FNLL01000004">
    <property type="protein sequence ID" value="SDU07555.1"/>
    <property type="molecule type" value="Genomic_DNA"/>
</dbReference>
<keyword evidence="3" id="KW-1185">Reference proteome</keyword>
<protein>
    <submittedName>
        <fullName evidence="2">Methylene-tetrahydrofolate reductase C terminal</fullName>
    </submittedName>
</protein>
<evidence type="ECO:0000259" key="1">
    <source>
        <dbReference type="Pfam" id="PF12225"/>
    </source>
</evidence>
<organism evidence="2 3">
    <name type="scientific">Desulfobacula phenolica</name>
    <dbReference type="NCBI Taxonomy" id="90732"/>
    <lineage>
        <taxon>Bacteria</taxon>
        <taxon>Pseudomonadati</taxon>
        <taxon>Thermodesulfobacteriota</taxon>
        <taxon>Desulfobacteria</taxon>
        <taxon>Desulfobacterales</taxon>
        <taxon>Desulfobacteraceae</taxon>
        <taxon>Desulfobacula</taxon>
    </lineage>
</organism>
<reference evidence="3" key="1">
    <citation type="submission" date="2016-10" db="EMBL/GenBank/DDBJ databases">
        <authorList>
            <person name="Varghese N."/>
            <person name="Submissions S."/>
        </authorList>
    </citation>
    <scope>NUCLEOTIDE SEQUENCE [LARGE SCALE GENOMIC DNA]</scope>
    <source>
        <strain evidence="3">DSM 3384</strain>
    </source>
</reference>
<gene>
    <name evidence="2" type="ORF">SAMN04487931_104197</name>
</gene>
<dbReference type="AlphaFoldDB" id="A0A1H2FJR2"/>